<feature type="DNA-binding region" description="Homeobox" evidence="5">
    <location>
        <begin position="393"/>
        <end position="452"/>
    </location>
</feature>
<dbReference type="WBParaSite" id="Pan_g2558.t1">
    <property type="protein sequence ID" value="Pan_g2558.t1"/>
    <property type="gene ID" value="Pan_g2558"/>
</dbReference>
<proteinExistence type="predicted"/>
<evidence type="ECO:0000256" key="7">
    <source>
        <dbReference type="SAM" id="MobiDB-lite"/>
    </source>
</evidence>
<keyword evidence="3 5" id="KW-0371">Homeobox</keyword>
<dbReference type="InterPro" id="IPR009057">
    <property type="entry name" value="Homeodomain-like_sf"/>
</dbReference>
<feature type="DNA-binding region" description="Homeobox" evidence="5">
    <location>
        <begin position="301"/>
        <end position="360"/>
    </location>
</feature>
<dbReference type="Proteomes" id="UP000492821">
    <property type="component" value="Unassembled WGS sequence"/>
</dbReference>
<feature type="domain" description="Homeobox" evidence="8">
    <location>
        <begin position="391"/>
        <end position="451"/>
    </location>
</feature>
<keyword evidence="9" id="KW-1185">Reference proteome</keyword>
<reference evidence="9" key="1">
    <citation type="journal article" date="2013" name="Genetics">
        <title>The draft genome and transcriptome of Panagrellus redivivus are shaped by the harsh demands of a free-living lifestyle.</title>
        <authorList>
            <person name="Srinivasan J."/>
            <person name="Dillman A.R."/>
            <person name="Macchietto M.G."/>
            <person name="Heikkinen L."/>
            <person name="Lakso M."/>
            <person name="Fracchia K.M."/>
            <person name="Antoshechkin I."/>
            <person name="Mortazavi A."/>
            <person name="Wong G."/>
            <person name="Sternberg P.W."/>
        </authorList>
    </citation>
    <scope>NUCLEOTIDE SEQUENCE [LARGE SCALE GENOMIC DNA]</scope>
    <source>
        <strain evidence="9">MT8872</strain>
    </source>
</reference>
<feature type="domain" description="Homeobox" evidence="8">
    <location>
        <begin position="299"/>
        <end position="359"/>
    </location>
</feature>
<evidence type="ECO:0000256" key="1">
    <source>
        <dbReference type="ARBA" id="ARBA00004123"/>
    </source>
</evidence>
<dbReference type="GO" id="GO:0005667">
    <property type="term" value="C:transcription regulator complex"/>
    <property type="evidence" value="ECO:0007669"/>
    <property type="project" value="TreeGrafter"/>
</dbReference>
<name>A0A7E4VRR2_PANRE</name>
<keyword evidence="4 5" id="KW-0539">Nucleus</keyword>
<evidence type="ECO:0000256" key="2">
    <source>
        <dbReference type="ARBA" id="ARBA00023125"/>
    </source>
</evidence>
<feature type="compositionally biased region" description="Polar residues" evidence="7">
    <location>
        <begin position="22"/>
        <end position="33"/>
    </location>
</feature>
<organism evidence="9 10">
    <name type="scientific">Panagrellus redivivus</name>
    <name type="common">Microworm</name>
    <dbReference type="NCBI Taxonomy" id="6233"/>
    <lineage>
        <taxon>Eukaryota</taxon>
        <taxon>Metazoa</taxon>
        <taxon>Ecdysozoa</taxon>
        <taxon>Nematoda</taxon>
        <taxon>Chromadorea</taxon>
        <taxon>Rhabditida</taxon>
        <taxon>Tylenchina</taxon>
        <taxon>Panagrolaimomorpha</taxon>
        <taxon>Panagrolaimoidea</taxon>
        <taxon>Panagrolaimidae</taxon>
        <taxon>Panagrellus</taxon>
    </lineage>
</organism>
<dbReference type="Pfam" id="PF00046">
    <property type="entry name" value="Homeodomain"/>
    <property type="match status" value="2"/>
</dbReference>
<dbReference type="Gene3D" id="1.10.10.60">
    <property type="entry name" value="Homeodomain-like"/>
    <property type="match status" value="2"/>
</dbReference>
<dbReference type="PANTHER" id="PTHR10390">
    <property type="entry name" value="HOMEOBOX PROTEIN SIX"/>
    <property type="match status" value="1"/>
</dbReference>
<dbReference type="SUPFAM" id="SSF46689">
    <property type="entry name" value="Homeodomain-like"/>
    <property type="match status" value="2"/>
</dbReference>
<feature type="compositionally biased region" description="Low complexity" evidence="7">
    <location>
        <begin position="1"/>
        <end position="21"/>
    </location>
</feature>
<evidence type="ECO:0000256" key="4">
    <source>
        <dbReference type="ARBA" id="ARBA00023242"/>
    </source>
</evidence>
<dbReference type="GO" id="GO:0000978">
    <property type="term" value="F:RNA polymerase II cis-regulatory region sequence-specific DNA binding"/>
    <property type="evidence" value="ECO:0007669"/>
    <property type="project" value="TreeGrafter"/>
</dbReference>
<dbReference type="GO" id="GO:0005634">
    <property type="term" value="C:nucleus"/>
    <property type="evidence" value="ECO:0007669"/>
    <property type="project" value="UniProtKB-SubCell"/>
</dbReference>
<dbReference type="PROSITE" id="PS50071">
    <property type="entry name" value="HOMEOBOX_2"/>
    <property type="match status" value="2"/>
</dbReference>
<dbReference type="GO" id="GO:0000981">
    <property type="term" value="F:DNA-binding transcription factor activity, RNA polymerase II-specific"/>
    <property type="evidence" value="ECO:0007669"/>
    <property type="project" value="TreeGrafter"/>
</dbReference>
<accession>A0A7E4VRR2</accession>
<keyword evidence="2 5" id="KW-0238">DNA-binding</keyword>
<reference evidence="10" key="2">
    <citation type="submission" date="2020-10" db="UniProtKB">
        <authorList>
            <consortium name="WormBaseParasite"/>
        </authorList>
    </citation>
    <scope>IDENTIFICATION</scope>
</reference>
<dbReference type="AlphaFoldDB" id="A0A7E4VRR2"/>
<feature type="region of interest" description="Disordered" evidence="7">
    <location>
        <begin position="1"/>
        <end position="43"/>
    </location>
</feature>
<sequence>MNIDQSIASASQQASAPPHSSVNAWSPRQSTWPSDVVPPTSAPYNSMEQFQDYGQTACSSDPVPIPPYMEADLFPDTQPFYSNMTPQEGVASDARSVVEQEVNLGLGNGERKKRNSCDERILSILRKNCSDDMESVSTPPQNRINSGWSQQCTWSNDLATPTFNTYNEMEQIQDYGQMADFGANSVSLVDAGLSSTMQLSNFMNPQMVAPRTAFAPLHNSFETEWPKQGHWPSNVTTPTFTHPMATRSTAPAFEIPFMMADQFSGMQSSGFNMSSQEVVASDERSVARVEQDGNLGPDNDERKLRRFFDERTRSILKKHYLENRRLTPAMTEHIANQTELTPKQVKQWFKNRQFQDRGVARNNKIMNSQEGIASDASCVTPVEQRNLGPGNGVRKIRQRLDKRAVSIFKKHFLKDPKPNLATQLELAHQTGSIRGKVGRWFRNHRRRNQAAAESKRHKNIIDAANWHGMESTPTEHSENINPMDFNRLIEPAHGHRSANFLGMMPIFDNPPSMPYEGFHLPMQQFSPQMAPNSTHEQTAAVLNPAQLKSPTFYYYPINDDEEW</sequence>
<evidence type="ECO:0000256" key="6">
    <source>
        <dbReference type="RuleBase" id="RU000682"/>
    </source>
</evidence>
<dbReference type="InterPro" id="IPR001356">
    <property type="entry name" value="HD"/>
</dbReference>
<protein>
    <submittedName>
        <fullName evidence="10">Homeobox domain-containing protein</fullName>
    </submittedName>
</protein>
<dbReference type="CDD" id="cd00086">
    <property type="entry name" value="homeodomain"/>
    <property type="match status" value="2"/>
</dbReference>
<evidence type="ECO:0000259" key="8">
    <source>
        <dbReference type="PROSITE" id="PS50071"/>
    </source>
</evidence>
<comment type="subcellular location">
    <subcellularLocation>
        <location evidence="1 5 6">Nucleus</location>
    </subcellularLocation>
</comment>
<evidence type="ECO:0000313" key="10">
    <source>
        <dbReference type="WBParaSite" id="Pan_g2558.t1"/>
    </source>
</evidence>
<dbReference type="SMART" id="SM00389">
    <property type="entry name" value="HOX"/>
    <property type="match status" value="2"/>
</dbReference>
<evidence type="ECO:0000256" key="5">
    <source>
        <dbReference type="PROSITE-ProRule" id="PRU00108"/>
    </source>
</evidence>
<evidence type="ECO:0000256" key="3">
    <source>
        <dbReference type="ARBA" id="ARBA00023155"/>
    </source>
</evidence>
<dbReference type="PANTHER" id="PTHR10390:SF33">
    <property type="entry name" value="PROTEIN OPTIX"/>
    <property type="match status" value="1"/>
</dbReference>
<evidence type="ECO:0000313" key="9">
    <source>
        <dbReference type="Proteomes" id="UP000492821"/>
    </source>
</evidence>